<comment type="similarity">
    <text evidence="1">Belongs to the short-chain dehydrogenases/reductases (SDR) family.</text>
</comment>
<dbReference type="VEuPathDB" id="FungiDB:HMPREF1541_03207"/>
<dbReference type="GeneID" id="19970546"/>
<organism evidence="3 4">
    <name type="scientific">Cyphellophora europaea (strain CBS 101466)</name>
    <name type="common">Phialophora europaea</name>
    <dbReference type="NCBI Taxonomy" id="1220924"/>
    <lineage>
        <taxon>Eukaryota</taxon>
        <taxon>Fungi</taxon>
        <taxon>Dikarya</taxon>
        <taxon>Ascomycota</taxon>
        <taxon>Pezizomycotina</taxon>
        <taxon>Eurotiomycetes</taxon>
        <taxon>Chaetothyriomycetidae</taxon>
        <taxon>Chaetothyriales</taxon>
        <taxon>Cyphellophoraceae</taxon>
        <taxon>Cyphellophora</taxon>
    </lineage>
</organism>
<dbReference type="Pfam" id="PF13561">
    <property type="entry name" value="adh_short_C2"/>
    <property type="match status" value="1"/>
</dbReference>
<dbReference type="PANTHER" id="PTHR48107:SF7">
    <property type="entry name" value="RE15974P"/>
    <property type="match status" value="1"/>
</dbReference>
<reference evidence="3 4" key="1">
    <citation type="submission" date="2013-03" db="EMBL/GenBank/DDBJ databases">
        <title>The Genome Sequence of Phialophora europaea CBS 101466.</title>
        <authorList>
            <consortium name="The Broad Institute Genomics Platform"/>
            <person name="Cuomo C."/>
            <person name="de Hoog S."/>
            <person name="Gorbushina A."/>
            <person name="Walker B."/>
            <person name="Young S.K."/>
            <person name="Zeng Q."/>
            <person name="Gargeya S."/>
            <person name="Fitzgerald M."/>
            <person name="Haas B."/>
            <person name="Abouelleil A."/>
            <person name="Allen A.W."/>
            <person name="Alvarado L."/>
            <person name="Arachchi H.M."/>
            <person name="Berlin A.M."/>
            <person name="Chapman S.B."/>
            <person name="Gainer-Dewar J."/>
            <person name="Goldberg J."/>
            <person name="Griggs A."/>
            <person name="Gujja S."/>
            <person name="Hansen M."/>
            <person name="Howarth C."/>
            <person name="Imamovic A."/>
            <person name="Ireland A."/>
            <person name="Larimer J."/>
            <person name="McCowan C."/>
            <person name="Murphy C."/>
            <person name="Pearson M."/>
            <person name="Poon T.W."/>
            <person name="Priest M."/>
            <person name="Roberts A."/>
            <person name="Saif S."/>
            <person name="Shea T."/>
            <person name="Sisk P."/>
            <person name="Sykes S."/>
            <person name="Wortman J."/>
            <person name="Nusbaum C."/>
            <person name="Birren B."/>
        </authorList>
    </citation>
    <scope>NUCLEOTIDE SEQUENCE [LARGE SCALE GENOMIC DNA]</scope>
    <source>
        <strain evidence="3 4">CBS 101466</strain>
    </source>
</reference>
<name>W2RXV1_CYPE1</name>
<dbReference type="HOGENOM" id="CLU_010194_1_3_1"/>
<dbReference type="InterPro" id="IPR002347">
    <property type="entry name" value="SDR_fam"/>
</dbReference>
<evidence type="ECO:0000313" key="3">
    <source>
        <dbReference type="EMBL" id="ETN41272.1"/>
    </source>
</evidence>
<dbReference type="GO" id="GO:0016614">
    <property type="term" value="F:oxidoreductase activity, acting on CH-OH group of donors"/>
    <property type="evidence" value="ECO:0007669"/>
    <property type="project" value="UniProtKB-ARBA"/>
</dbReference>
<keyword evidence="2" id="KW-0560">Oxidoreductase</keyword>
<evidence type="ECO:0000313" key="4">
    <source>
        <dbReference type="Proteomes" id="UP000030752"/>
    </source>
</evidence>
<dbReference type="Gene3D" id="3.40.50.720">
    <property type="entry name" value="NAD(P)-binding Rossmann-like Domain"/>
    <property type="match status" value="1"/>
</dbReference>
<sequence length="268" mass="27626">MPIQTIAAPLNGKVAIITGGTKGVGRATALTFAAQGCSHIAITHRSADPKPTLDAIKAVSADIVTCAVQADINDASFGSVVVNKSLQGLGVSHIDIVISNAALLDVDAYVPVAQIDKAKFDMYMTTNAWAGFHLAVSAVSYMTKPGGRIIFVSSGGAKMPFGDPNVGHCFSKAAMDSIAANLALVYGKDSKLTVNSIGVGATDTESLRGADQRFPGYFQMAASMSPLNRVGTPEEVASIIAFVASPAASWINGNQVPANGGMLRILQS</sequence>
<dbReference type="OrthoDB" id="47007at2759"/>
<dbReference type="eggNOG" id="KOG0725">
    <property type="taxonomic scope" value="Eukaryota"/>
</dbReference>
<dbReference type="InterPro" id="IPR036291">
    <property type="entry name" value="NAD(P)-bd_dom_sf"/>
</dbReference>
<dbReference type="PANTHER" id="PTHR48107">
    <property type="entry name" value="NADPH-DEPENDENT ALDEHYDE REDUCTASE-LIKE PROTEIN, CHLOROPLASTIC-RELATED"/>
    <property type="match status" value="1"/>
</dbReference>
<dbReference type="Proteomes" id="UP000030752">
    <property type="component" value="Unassembled WGS sequence"/>
</dbReference>
<dbReference type="RefSeq" id="XP_008715781.1">
    <property type="nucleotide sequence ID" value="XM_008717559.1"/>
</dbReference>
<dbReference type="EMBL" id="KB822719">
    <property type="protein sequence ID" value="ETN41272.1"/>
    <property type="molecule type" value="Genomic_DNA"/>
</dbReference>
<dbReference type="SUPFAM" id="SSF51735">
    <property type="entry name" value="NAD(P)-binding Rossmann-fold domains"/>
    <property type="match status" value="1"/>
</dbReference>
<evidence type="ECO:0000256" key="2">
    <source>
        <dbReference type="ARBA" id="ARBA00023002"/>
    </source>
</evidence>
<dbReference type="STRING" id="1220924.W2RXV1"/>
<dbReference type="PRINTS" id="PR00081">
    <property type="entry name" value="GDHRDH"/>
</dbReference>
<keyword evidence="4" id="KW-1185">Reference proteome</keyword>
<accession>W2RXV1</accession>
<proteinExistence type="inferred from homology"/>
<dbReference type="AlphaFoldDB" id="W2RXV1"/>
<gene>
    <name evidence="3" type="ORF">HMPREF1541_03207</name>
</gene>
<dbReference type="InParanoid" id="W2RXV1"/>
<evidence type="ECO:0000256" key="1">
    <source>
        <dbReference type="ARBA" id="ARBA00006484"/>
    </source>
</evidence>
<protein>
    <submittedName>
        <fullName evidence="3">Uncharacterized protein</fullName>
    </submittedName>
</protein>